<feature type="compositionally biased region" description="Basic and acidic residues" evidence="2">
    <location>
        <begin position="57"/>
        <end position="83"/>
    </location>
</feature>
<comment type="similarity">
    <text evidence="1">Belongs to the AATF family.</text>
</comment>
<comment type="caution">
    <text evidence="5">The sequence shown here is derived from an EMBL/GenBank/DDBJ whole genome shotgun (WGS) entry which is preliminary data.</text>
</comment>
<feature type="compositionally biased region" description="Acidic residues" evidence="2">
    <location>
        <begin position="84"/>
        <end position="135"/>
    </location>
</feature>
<evidence type="ECO:0008006" key="7">
    <source>
        <dbReference type="Google" id="ProtNLM"/>
    </source>
</evidence>
<dbReference type="PANTHER" id="PTHR15565">
    <property type="entry name" value="AATF PROTEIN APOPTOSIS ANTAGONIZING TRANSCRIPTION FACTOR"/>
    <property type="match status" value="1"/>
</dbReference>
<dbReference type="InterPro" id="IPR012617">
    <property type="entry name" value="AATF_C"/>
</dbReference>
<name>A0A9J6CN12_POLVA</name>
<gene>
    <name evidence="5" type="ORF">PVAND_012539</name>
</gene>
<evidence type="ECO:0000256" key="2">
    <source>
        <dbReference type="SAM" id="MobiDB-lite"/>
    </source>
</evidence>
<feature type="region of interest" description="Disordered" evidence="2">
    <location>
        <begin position="57"/>
        <end position="158"/>
    </location>
</feature>
<dbReference type="Proteomes" id="UP001107558">
    <property type="component" value="Chromosome 1"/>
</dbReference>
<feature type="compositionally biased region" description="Polar residues" evidence="2">
    <location>
        <begin position="138"/>
        <end position="154"/>
    </location>
</feature>
<feature type="domain" description="AATF leucine zipper-containing" evidence="4">
    <location>
        <begin position="171"/>
        <end position="308"/>
    </location>
</feature>
<dbReference type="OrthoDB" id="5783963at2759"/>
<evidence type="ECO:0000259" key="4">
    <source>
        <dbReference type="Pfam" id="PF13339"/>
    </source>
</evidence>
<dbReference type="GO" id="GO:0006357">
    <property type="term" value="P:regulation of transcription by RNA polymerase II"/>
    <property type="evidence" value="ECO:0007669"/>
    <property type="project" value="TreeGrafter"/>
</dbReference>
<sequence>MGSKKKDDTIADQINSILKPKELIEERDENEARLEDFNEHEEIHQLSDIRKQTAKHLSEIDSKYKGKVVSRKELGLEAEKEISENDDNLLSESEEENDSTEDSNEDELEEEQSDEEDDSGSESNESDEDFDDDGFDISQFSTNNKQNATSYGNENEQDKTVLLDKKSINEEVKKGKCVQNQLSIWEKLLEVRIKAQKMLITANSFPDYDSFIELTEIEDSPFVEKIEDACDGVYNLLDNLLELQSTLVEKFTESKDILKGVKRKNSNKTNGSLLMKKSRLAEYAEKIEDNYNSYSNFRNQVLQKWHDRTKNLKDTKNPITNLNILTKIENALLNKNEVIRKSQIYRGDYDIYGVENPKASENSTGEIELTEIYDDSDFYHQLLRELIEFKSNAGDSQAEITQKFIELQKVRSKMKKRVETRASKGRKIRYNVHNKLVNFMPPRDNSEWTDEAKTELFNSLFGQASKIEIENTS</sequence>
<keyword evidence="6" id="KW-1185">Reference proteome</keyword>
<organism evidence="5 6">
    <name type="scientific">Polypedilum vanderplanki</name>
    <name type="common">Sleeping chironomid midge</name>
    <dbReference type="NCBI Taxonomy" id="319348"/>
    <lineage>
        <taxon>Eukaryota</taxon>
        <taxon>Metazoa</taxon>
        <taxon>Ecdysozoa</taxon>
        <taxon>Arthropoda</taxon>
        <taxon>Hexapoda</taxon>
        <taxon>Insecta</taxon>
        <taxon>Pterygota</taxon>
        <taxon>Neoptera</taxon>
        <taxon>Endopterygota</taxon>
        <taxon>Diptera</taxon>
        <taxon>Nematocera</taxon>
        <taxon>Chironomoidea</taxon>
        <taxon>Chironomidae</taxon>
        <taxon>Chironominae</taxon>
        <taxon>Polypedilum</taxon>
        <taxon>Polypedilum</taxon>
    </lineage>
</organism>
<evidence type="ECO:0000256" key="1">
    <source>
        <dbReference type="ARBA" id="ARBA00008966"/>
    </source>
</evidence>
<feature type="domain" description="Apoptosis-antagonizing transcription factor C-terminal" evidence="3">
    <location>
        <begin position="379"/>
        <end position="461"/>
    </location>
</feature>
<dbReference type="EMBL" id="JADBJN010000001">
    <property type="protein sequence ID" value="KAG5683247.1"/>
    <property type="molecule type" value="Genomic_DNA"/>
</dbReference>
<evidence type="ECO:0000313" key="6">
    <source>
        <dbReference type="Proteomes" id="UP001107558"/>
    </source>
</evidence>
<evidence type="ECO:0000259" key="3">
    <source>
        <dbReference type="Pfam" id="PF08164"/>
    </source>
</evidence>
<dbReference type="Pfam" id="PF08164">
    <property type="entry name" value="TRAUB"/>
    <property type="match status" value="1"/>
</dbReference>
<protein>
    <recommendedName>
        <fullName evidence="7">Protein AATF</fullName>
    </recommendedName>
</protein>
<dbReference type="GO" id="GO:0005730">
    <property type="term" value="C:nucleolus"/>
    <property type="evidence" value="ECO:0007669"/>
    <property type="project" value="TreeGrafter"/>
</dbReference>
<dbReference type="AlphaFoldDB" id="A0A9J6CN12"/>
<dbReference type="InterPro" id="IPR025160">
    <property type="entry name" value="AATF"/>
</dbReference>
<accession>A0A9J6CN12</accession>
<dbReference type="Pfam" id="PF13339">
    <property type="entry name" value="AATF-Che1"/>
    <property type="match status" value="1"/>
</dbReference>
<dbReference type="PANTHER" id="PTHR15565:SF0">
    <property type="entry name" value="PROTEIN AATF"/>
    <property type="match status" value="1"/>
</dbReference>
<proteinExistence type="inferred from homology"/>
<reference evidence="5" key="1">
    <citation type="submission" date="2021-03" db="EMBL/GenBank/DDBJ databases">
        <title>Chromosome level genome of the anhydrobiotic midge Polypedilum vanderplanki.</title>
        <authorList>
            <person name="Yoshida Y."/>
            <person name="Kikawada T."/>
            <person name="Gusev O."/>
        </authorList>
    </citation>
    <scope>NUCLEOTIDE SEQUENCE</scope>
    <source>
        <strain evidence="5">NIAS01</strain>
        <tissue evidence="5">Whole body or cell culture</tissue>
    </source>
</reference>
<evidence type="ECO:0000313" key="5">
    <source>
        <dbReference type="EMBL" id="KAG5683247.1"/>
    </source>
</evidence>
<dbReference type="InterPro" id="IPR039223">
    <property type="entry name" value="AATF/Bfr2"/>
</dbReference>